<evidence type="ECO:0000313" key="1">
    <source>
        <dbReference type="EMBL" id="CUN71367.1"/>
    </source>
</evidence>
<reference evidence="11" key="11">
    <citation type="submission" date="2021-10" db="EMBL/GenBank/DDBJ databases">
        <title>Collection of gut derived symbiotic bacterial strains cultured from healthy donors.</title>
        <authorList>
            <person name="Lin H."/>
            <person name="Littmann E."/>
            <person name="Kohout C."/>
            <person name="Pamer E.G."/>
        </authorList>
    </citation>
    <scope>NUCLEOTIDE SEQUENCE</scope>
    <source>
        <strain evidence="11">DFI.1.167</strain>
    </source>
</reference>
<dbReference type="Proteomes" id="UP000470952">
    <property type="component" value="Unassembled WGS sequence"/>
</dbReference>
<dbReference type="EMBL" id="QSTG01000002">
    <property type="protein sequence ID" value="RGM47702.1"/>
    <property type="molecule type" value="Genomic_DNA"/>
</dbReference>
<dbReference type="Proteomes" id="UP001210999">
    <property type="component" value="Unassembled WGS sequence"/>
</dbReference>
<dbReference type="EMBL" id="JAKKWZ010000072">
    <property type="protein sequence ID" value="MCG0342464.1"/>
    <property type="molecule type" value="Genomic_DNA"/>
</dbReference>
<dbReference type="EMBL" id="QRYT01000013">
    <property type="protein sequence ID" value="RGV11557.1"/>
    <property type="molecule type" value="Genomic_DNA"/>
</dbReference>
<evidence type="ECO:0000313" key="37">
    <source>
        <dbReference type="Proteomes" id="UP000283713"/>
    </source>
</evidence>
<dbReference type="Proteomes" id="UP000468344">
    <property type="component" value="Unassembled WGS sequence"/>
</dbReference>
<evidence type="ECO:0000313" key="23">
    <source>
        <dbReference type="EMBL" id="NMW36518.1"/>
    </source>
</evidence>
<dbReference type="Proteomes" id="UP000437431">
    <property type="component" value="Unassembled WGS sequence"/>
</dbReference>
<evidence type="ECO:0000313" key="51">
    <source>
        <dbReference type="Proteomes" id="UP000524321"/>
    </source>
</evidence>
<dbReference type="Proteomes" id="UP000095333">
    <property type="component" value="Unassembled WGS sequence"/>
</dbReference>
<proteinExistence type="predicted"/>
<evidence type="ECO:0000313" key="44">
    <source>
        <dbReference type="Proteomes" id="UP000437431"/>
    </source>
</evidence>
<reference evidence="22 45" key="5">
    <citation type="submission" date="2019-09" db="EMBL/GenBank/DDBJ databases">
        <title>In-depth cultivation of the pig gut microbiome towards novel bacterial diversity and tailored functional studies.</title>
        <authorList>
            <person name="Wylensek D."/>
            <person name="Hitch T.C.A."/>
            <person name="Clavel T."/>
        </authorList>
    </citation>
    <scope>NUCLEOTIDE SEQUENCE [LARGE SCALE GENOMIC DNA]</scope>
    <source>
        <strain evidence="22 45">WCA-389-WT-3C</strain>
    </source>
</reference>
<dbReference type="Proteomes" id="UP000470777">
    <property type="component" value="Unassembled WGS sequence"/>
</dbReference>
<gene>
    <name evidence="31" type="ORF">DW043_03655</name>
    <name evidence="30" type="ORF">DW193_18095</name>
    <name evidence="29" type="ORF">DW783_15185</name>
    <name evidence="28" type="ORF">DWV70_06840</name>
    <name evidence="27" type="ORF">DWW27_07380</name>
    <name evidence="26" type="ORF">DWY53_21900</name>
    <name evidence="25" type="ORF">DXC16_02030</name>
    <name evidence="32" type="ORF">EH214_04121</name>
    <name evidence="1" type="ORF">ERS852457_00692</name>
    <name evidence="3" type="ORF">F9Z94_23295</name>
    <name evidence="22" type="ORF">FYJ30_14750</name>
    <name evidence="2" type="ORF">GAY01_22595</name>
    <name evidence="6" type="ORF">GAY12_15415</name>
    <name evidence="9" type="ORF">GAY17_05135</name>
    <name evidence="5" type="ORF">GAY79_16730</name>
    <name evidence="4" type="ORF">GAZ06_13165</name>
    <name evidence="7" type="ORF">GAZ76_00175</name>
    <name evidence="8" type="ORF">GAZ92_02470</name>
    <name evidence="23" type="ORF">HKQ54_10310</name>
    <name evidence="24" type="ORF">HUV05_02865</name>
    <name evidence="10" type="ORF">KSX14_15830</name>
    <name evidence="12" type="ORF">L4X52_21185</name>
    <name evidence="11" type="ORF">LI282_13605</name>
    <name evidence="13" type="ORF">PL594_17745</name>
    <name evidence="14" type="ORF">RVY68_05710</name>
    <name evidence="15" type="ORF">RVY68_08635</name>
    <name evidence="16" type="ORF">RVY68_08980</name>
    <name evidence="17" type="ORF">RVY68_12410</name>
    <name evidence="18" type="ORF">RVY68_14585</name>
    <name evidence="19" type="ORF">RVY68_19675</name>
    <name evidence="20" type="ORF">RVY68_19960</name>
    <name evidence="21" type="ORF">RVY68_24470</name>
</gene>
<dbReference type="EMBL" id="QRUD01000106">
    <property type="protein sequence ID" value="RGR31289.1"/>
    <property type="molecule type" value="Genomic_DNA"/>
</dbReference>
<reference evidence="23 52" key="7">
    <citation type="submission" date="2020-04" db="EMBL/GenBank/DDBJ databases">
        <title>A novel gut-associated lysogenic phage, Bacteroides phage BV01, alters the host transcriptome and bile acid metabolism in Bacteroides vulgatus.</title>
        <authorList>
            <person name="Campbell D.E."/>
            <person name="Ly L."/>
            <person name="Ridlon J.M."/>
            <person name="Hsiao A."/>
            <person name="Degnan P.H."/>
        </authorList>
    </citation>
    <scope>NUCLEOTIDE SEQUENCE [LARGE SCALE GENOMIC DNA]</scope>
    <source>
        <strain evidence="23 52">VPI-4506</strain>
    </source>
</reference>
<evidence type="ECO:0000313" key="34">
    <source>
        <dbReference type="Proteomes" id="UP000261003"/>
    </source>
</evidence>
<evidence type="ECO:0000313" key="48">
    <source>
        <dbReference type="Proteomes" id="UP000468344"/>
    </source>
</evidence>
<evidence type="ECO:0000313" key="30">
    <source>
        <dbReference type="EMBL" id="RHH74759.1"/>
    </source>
</evidence>
<dbReference type="EMBL" id="WDAG01000001">
    <property type="protein sequence ID" value="KAB6663919.1"/>
    <property type="molecule type" value="Genomic_DNA"/>
</dbReference>
<evidence type="ECO:0000313" key="52">
    <source>
        <dbReference type="Proteomes" id="UP000555193"/>
    </source>
</evidence>
<evidence type="ECO:0000313" key="12">
    <source>
        <dbReference type="EMBL" id="MCG0342464.1"/>
    </source>
</evidence>
<dbReference type="Proteomes" id="UP000266497">
    <property type="component" value="Unassembled WGS sequence"/>
</dbReference>
<evidence type="ECO:0000313" key="17">
    <source>
        <dbReference type="EMBL" id="MDU0249459.1"/>
    </source>
</evidence>
<evidence type="ECO:0000313" key="26">
    <source>
        <dbReference type="EMBL" id="RGR31289.1"/>
    </source>
</evidence>
<evidence type="ECO:0000313" key="28">
    <source>
        <dbReference type="EMBL" id="RGW48697.1"/>
    </source>
</evidence>
<evidence type="ECO:0000313" key="35">
    <source>
        <dbReference type="Proteomes" id="UP000266497"/>
    </source>
</evidence>
<dbReference type="AlphaFoldDB" id="A0A173Z661"/>
<evidence type="ECO:0000313" key="31">
    <source>
        <dbReference type="EMBL" id="RHK90257.1"/>
    </source>
</evidence>
<dbReference type="Proteomes" id="UP000286392">
    <property type="component" value="Unassembled WGS sequence"/>
</dbReference>
<reference evidence="24 51" key="8">
    <citation type="submission" date="2020-04" db="EMBL/GenBank/DDBJ databases">
        <authorList>
            <person name="Pieper L."/>
        </authorList>
    </citation>
    <scope>NUCLEOTIDE SEQUENCE [LARGE SCALE GENOMIC DNA]</scope>
    <source>
        <strain evidence="24 51">B33</strain>
    </source>
</reference>
<reference evidence="32 41" key="3">
    <citation type="journal article" date="2019" name="Nat. Commun.">
        <title>Gram positive-like bacteriocins with broad spectrum anti-Bacteroidales activity encoded on mobile elements of the human gut microbiota.</title>
        <authorList>
            <person name="Bechon N."/>
            <person name="Coyne M.J.Jr."/>
            <person name="Laclare-Mceneany V."/>
            <person name="Chatzidaki-Livanis M."/>
            <person name="Ghigo J.-M."/>
            <person name="Comstock L.E."/>
        </authorList>
    </citation>
    <scope>NUCLEOTIDE SEQUENCE [LARGE SCALE GENOMIC DNA]</scope>
    <source>
        <strain evidence="32 41">CL01T12C17</strain>
    </source>
</reference>
<reference evidence="14" key="14">
    <citation type="submission" date="2023-10" db="EMBL/GenBank/DDBJ databases">
        <title>Genome of potential pathogenic bacteria in Crohn's disease.</title>
        <authorList>
            <person name="Rodriguez-Palacios A."/>
        </authorList>
    </citation>
    <scope>NUCLEOTIDE SEQUENCE</scope>
    <source>
        <strain evidence="14">CavFT-hAR107</strain>
    </source>
</reference>
<dbReference type="EMBL" id="JAWDHD010000005">
    <property type="protein sequence ID" value="MDU0248193.1"/>
    <property type="molecule type" value="Genomic_DNA"/>
</dbReference>
<evidence type="ECO:0000313" key="25">
    <source>
        <dbReference type="EMBL" id="RGM47702.1"/>
    </source>
</evidence>
<evidence type="ECO:0000313" key="13">
    <source>
        <dbReference type="EMBL" id="MDB0853346.1"/>
    </source>
</evidence>
<dbReference type="Proteomes" id="UP000285469">
    <property type="component" value="Unassembled WGS sequence"/>
</dbReference>
<dbReference type="Proteomes" id="UP000283713">
    <property type="component" value="Unassembled WGS sequence"/>
</dbReference>
<dbReference type="EMBL" id="JAWDHD010000014">
    <property type="protein sequence ID" value="MDU0251719.1"/>
    <property type="molecule type" value="Genomic_DNA"/>
</dbReference>
<reference evidence="24 51" key="9">
    <citation type="submission" date="2020-07" db="EMBL/GenBank/DDBJ databases">
        <title>Bacterial metabolism rescues the inhibition of intestinal drug absorption by food and drug additives.</title>
        <authorList>
            <person name="Zou L."/>
            <person name="Spanogiannopoulos P."/>
            <person name="Chien H.-C."/>
            <person name="Pieper L.M."/>
            <person name="Cai W."/>
            <person name="Khuri N."/>
            <person name="Pottel J."/>
            <person name="Vora B."/>
            <person name="Ni Z."/>
            <person name="Tsakalozou E."/>
            <person name="Zhang W."/>
            <person name="Shoichet B.K."/>
            <person name="Giacomini K.M."/>
            <person name="Turnbaugh P.J."/>
        </authorList>
    </citation>
    <scope>NUCLEOTIDE SEQUENCE [LARGE SCALE GENOMIC DNA]</scope>
    <source>
        <strain evidence="24 51">B33</strain>
    </source>
</reference>
<dbReference type="RefSeq" id="WP_008670593.1">
    <property type="nucleotide sequence ID" value="NZ_BAABZK010000001.1"/>
</dbReference>
<dbReference type="EMBL" id="JAHOGA010000041">
    <property type="protein sequence ID" value="MBV3490072.1"/>
    <property type="molecule type" value="Genomic_DNA"/>
</dbReference>
<sequence>MEIQGKVIAVLPIKDGVGKTSGNEWKSREFVLETEESRPQSLCLQLMNANIDRYAVEAGQTVHVKFDCSARQWENRWFNTLTAWEVTVIKAKEA</sequence>
<dbReference type="EMBL" id="RWHZ01000096">
    <property type="protein sequence ID" value="TSE46664.1"/>
    <property type="molecule type" value="Genomic_DNA"/>
</dbReference>
<reference evidence="1 33" key="1">
    <citation type="submission" date="2015-09" db="EMBL/GenBank/DDBJ databases">
        <authorList>
            <consortium name="Pathogen Informatics"/>
        </authorList>
    </citation>
    <scope>NUCLEOTIDE SEQUENCE [LARGE SCALE GENOMIC DNA]</scope>
    <source>
        <strain evidence="1 33">2789STDY5834842</strain>
    </source>
</reference>
<evidence type="ECO:0000313" key="20">
    <source>
        <dbReference type="EMBL" id="MDU0250876.1"/>
    </source>
</evidence>
<dbReference type="Proteomes" id="UP000433382">
    <property type="component" value="Unassembled WGS sequence"/>
</dbReference>
<dbReference type="EMBL" id="JAWDHD010000013">
    <property type="protein sequence ID" value="MDU0250876.1"/>
    <property type="molecule type" value="Genomic_DNA"/>
</dbReference>
<evidence type="ECO:0000313" key="27">
    <source>
        <dbReference type="EMBL" id="RGV11557.1"/>
    </source>
</evidence>
<dbReference type="EMBL" id="WDBY01000025">
    <property type="protein sequence ID" value="KAB6476693.1"/>
    <property type="molecule type" value="Genomic_DNA"/>
</dbReference>
<dbReference type="Proteomes" id="UP000462015">
    <property type="component" value="Unassembled WGS sequence"/>
</dbReference>
<evidence type="ECO:0000313" key="39">
    <source>
        <dbReference type="Proteomes" id="UP000285469"/>
    </source>
</evidence>
<dbReference type="EMBL" id="QROB01000003">
    <property type="protein sequence ID" value="RHK90257.1"/>
    <property type="molecule type" value="Genomic_DNA"/>
</dbReference>
<dbReference type="EMBL" id="QRKA01000032">
    <property type="protein sequence ID" value="RHH74759.1"/>
    <property type="molecule type" value="Genomic_DNA"/>
</dbReference>
<dbReference type="EMBL" id="VULU01000029">
    <property type="protein sequence ID" value="MSS49514.1"/>
    <property type="molecule type" value="Genomic_DNA"/>
</dbReference>
<evidence type="ECO:0000313" key="43">
    <source>
        <dbReference type="Proteomes" id="UP000437380"/>
    </source>
</evidence>
<dbReference type="Proteomes" id="UP000285379">
    <property type="component" value="Unassembled WGS sequence"/>
</dbReference>
<evidence type="ECO:0000313" key="6">
    <source>
        <dbReference type="EMBL" id="KAB6632843.1"/>
    </source>
</evidence>
<dbReference type="Pfam" id="PF11325">
    <property type="entry name" value="DUF3127"/>
    <property type="match status" value="1"/>
</dbReference>
<reference evidence="34 35" key="2">
    <citation type="submission" date="2018-08" db="EMBL/GenBank/DDBJ databases">
        <title>A genome reference for cultivated species of the human gut microbiota.</title>
        <authorList>
            <person name="Zou Y."/>
            <person name="Xue W."/>
            <person name="Luo G."/>
        </authorList>
    </citation>
    <scope>NUCLEOTIDE SEQUENCE [LARGE SCALE GENOMIC DNA]</scope>
    <source>
        <strain evidence="28 39">AF12-25</strain>
        <strain evidence="27 38">AF14-8</strain>
        <strain evidence="26 35">AF25-30LB</strain>
        <strain evidence="31 40">AF39-8AT</strain>
        <strain evidence="30 37">AM16-6</strain>
        <strain evidence="29 36">AM30-40</strain>
        <strain evidence="25 34">OM08-13BH</strain>
    </source>
</reference>
<evidence type="ECO:0000313" key="3">
    <source>
        <dbReference type="EMBL" id="KAB5427548.1"/>
    </source>
</evidence>
<evidence type="ECO:0000313" key="40">
    <source>
        <dbReference type="Proteomes" id="UP000286392"/>
    </source>
</evidence>
<evidence type="ECO:0000313" key="8">
    <source>
        <dbReference type="EMBL" id="KAB6696475.1"/>
    </source>
</evidence>
<evidence type="ECO:0000313" key="45">
    <source>
        <dbReference type="Proteomes" id="UP000460950"/>
    </source>
</evidence>
<reference evidence="12" key="12">
    <citation type="submission" date="2022-01" db="EMBL/GenBank/DDBJ databases">
        <authorList>
            <person name="Mingchao X."/>
        </authorList>
    </citation>
    <scope>NUCLEOTIDE SEQUENCE</scope>
    <source>
        <strain evidence="12">Bv4372</strain>
    </source>
</reference>
<dbReference type="EMBL" id="JAJCQG010000043">
    <property type="protein sequence ID" value="MCB7282065.1"/>
    <property type="molecule type" value="Genomic_DNA"/>
</dbReference>
<evidence type="ECO:0000313" key="47">
    <source>
        <dbReference type="Proteomes" id="UP000462885"/>
    </source>
</evidence>
<evidence type="ECO:0000313" key="24">
    <source>
        <dbReference type="EMBL" id="NVB72471.1"/>
    </source>
</evidence>
<dbReference type="EMBL" id="JABWDJ010000006">
    <property type="protein sequence ID" value="NVB72471.1"/>
    <property type="molecule type" value="Genomic_DNA"/>
</dbReference>
<dbReference type="EMBL" id="JAQKEI010000027">
    <property type="protein sequence ID" value="MDB0853346.1"/>
    <property type="molecule type" value="Genomic_DNA"/>
</dbReference>
<evidence type="ECO:0000313" key="21">
    <source>
        <dbReference type="EMBL" id="MDU0251719.1"/>
    </source>
</evidence>
<dbReference type="Proteomes" id="UP000524321">
    <property type="component" value="Unassembled WGS sequence"/>
</dbReference>
<evidence type="ECO:0000313" key="42">
    <source>
        <dbReference type="Proteomes" id="UP000433382"/>
    </source>
</evidence>
<dbReference type="Proteomes" id="UP000555193">
    <property type="component" value="Unassembled WGS sequence"/>
</dbReference>
<dbReference type="GeneID" id="5301887"/>
<dbReference type="Proteomes" id="UP000758576">
    <property type="component" value="Unassembled WGS sequence"/>
</dbReference>
<evidence type="ECO:0000313" key="41">
    <source>
        <dbReference type="Proteomes" id="UP000408523"/>
    </source>
</evidence>
<evidence type="ECO:0000313" key="46">
    <source>
        <dbReference type="Proteomes" id="UP000462015"/>
    </source>
</evidence>
<reference evidence="13" key="13">
    <citation type="submission" date="2023-01" db="EMBL/GenBank/DDBJ databases">
        <title>Human gut microbiome strain richness.</title>
        <authorList>
            <person name="Chen-Liaw A."/>
        </authorList>
    </citation>
    <scope>NUCLEOTIDE SEQUENCE</scope>
    <source>
        <strain evidence="13">H9_m1001271B151109d0_201107</strain>
    </source>
</reference>
<dbReference type="EMBL" id="WCIF01000084">
    <property type="protein sequence ID" value="KAB5427548.1"/>
    <property type="molecule type" value="Genomic_DNA"/>
</dbReference>
<dbReference type="Proteomes" id="UP000283429">
    <property type="component" value="Unassembled WGS sequence"/>
</dbReference>
<dbReference type="Proteomes" id="UP000261003">
    <property type="component" value="Unassembled WGS sequence"/>
</dbReference>
<evidence type="ECO:0000313" key="16">
    <source>
        <dbReference type="EMBL" id="MDU0248806.1"/>
    </source>
</evidence>
<evidence type="ECO:0000313" key="7">
    <source>
        <dbReference type="EMBL" id="KAB6663919.1"/>
    </source>
</evidence>
<evidence type="ECO:0000313" key="38">
    <source>
        <dbReference type="Proteomes" id="UP000285379"/>
    </source>
</evidence>
<dbReference type="EMBL" id="WDAL01000032">
    <property type="protein sequence ID" value="KAB6632843.1"/>
    <property type="molecule type" value="Genomic_DNA"/>
</dbReference>
<evidence type="ECO:0000313" key="10">
    <source>
        <dbReference type="EMBL" id="MBV3490072.1"/>
    </source>
</evidence>
<evidence type="ECO:0000313" key="22">
    <source>
        <dbReference type="EMBL" id="MSS49514.1"/>
    </source>
</evidence>
<accession>A0A173Z661</accession>
<evidence type="ECO:0000313" key="14">
    <source>
        <dbReference type="EMBL" id="MDU0248193.1"/>
    </source>
</evidence>
<reference evidence="42 43" key="4">
    <citation type="journal article" date="2019" name="Nat. Med.">
        <title>A library of human gut bacterial isolates paired with longitudinal multiomics data enables mechanistic microbiome research.</title>
        <authorList>
            <person name="Poyet M."/>
            <person name="Groussin M."/>
            <person name="Gibbons S.M."/>
            <person name="Avila-Pacheco J."/>
            <person name="Jiang X."/>
            <person name="Kearney S.M."/>
            <person name="Perrotta A.R."/>
            <person name="Berdy B."/>
            <person name="Zhao S."/>
            <person name="Lieberman T.D."/>
            <person name="Swanson P.K."/>
            <person name="Smith M."/>
            <person name="Roesemann S."/>
            <person name="Alexander J.E."/>
            <person name="Rich S.A."/>
            <person name="Livny J."/>
            <person name="Vlamakis H."/>
            <person name="Clish C."/>
            <person name="Bullock K."/>
            <person name="Deik A."/>
            <person name="Scott J."/>
            <person name="Pierce K.A."/>
            <person name="Xavier R.J."/>
            <person name="Alm E.J."/>
        </authorList>
    </citation>
    <scope>NUCLEOTIDE SEQUENCE [LARGE SCALE GENOMIC DNA]</scope>
    <source>
        <strain evidence="5 44">BIOML-A111</strain>
        <strain evidence="4 48">BIOML-A140</strain>
        <strain evidence="2 42">BIOML-A73</strain>
        <strain evidence="9 43">BIOML-A82</strain>
        <strain evidence="8 49">BIOML-A85</strain>
        <strain evidence="7 50">BIOML-A93</strain>
        <strain evidence="6 46">BIOML-A98</strain>
    </source>
</reference>
<evidence type="ECO:0000313" key="11">
    <source>
        <dbReference type="EMBL" id="MCB7282065.1"/>
    </source>
</evidence>
<dbReference type="EMBL" id="JAWDHD010000011">
    <property type="protein sequence ID" value="MDU0249459.1"/>
    <property type="molecule type" value="Genomic_DNA"/>
</dbReference>
<evidence type="ECO:0000313" key="15">
    <source>
        <dbReference type="EMBL" id="MDU0248742.1"/>
    </source>
</evidence>
<dbReference type="EMBL" id="WCZM01000056">
    <property type="protein sequence ID" value="KAB3562106.1"/>
    <property type="molecule type" value="Genomic_DNA"/>
</dbReference>
<dbReference type="Proteomes" id="UP000460950">
    <property type="component" value="Unassembled WGS sequence"/>
</dbReference>
<evidence type="ECO:0000313" key="33">
    <source>
        <dbReference type="Proteomes" id="UP000095333"/>
    </source>
</evidence>
<organism evidence="1 33">
    <name type="scientific">Phocaeicola vulgatus</name>
    <name type="common">Bacteroides vulgatus</name>
    <dbReference type="NCBI Taxonomy" id="821"/>
    <lineage>
        <taxon>Bacteria</taxon>
        <taxon>Pseudomonadati</taxon>
        <taxon>Bacteroidota</taxon>
        <taxon>Bacteroidia</taxon>
        <taxon>Bacteroidales</taxon>
        <taxon>Bacteroidaceae</taxon>
        <taxon>Phocaeicola</taxon>
    </lineage>
</organism>
<dbReference type="Proteomes" id="UP000408523">
    <property type="component" value="Unassembled WGS sequence"/>
</dbReference>
<name>A0A173Z661_PHOVU</name>
<protein>
    <submittedName>
        <fullName evidence="2">DUF3127 domain-containing protein</fullName>
    </submittedName>
    <submittedName>
        <fullName evidence="1">Protein of uncharacterized function (DUF3127)</fullName>
    </submittedName>
</protein>
<dbReference type="InterPro" id="IPR021474">
    <property type="entry name" value="DUF3127"/>
</dbReference>
<dbReference type="Proteomes" id="UP001199363">
    <property type="component" value="Unassembled WGS sequence"/>
</dbReference>
<dbReference type="EMBL" id="WCZV01000005">
    <property type="protein sequence ID" value="KAB6701748.1"/>
    <property type="molecule type" value="Genomic_DNA"/>
</dbReference>
<dbReference type="Proteomes" id="UP000462885">
    <property type="component" value="Unassembled WGS sequence"/>
</dbReference>
<dbReference type="EMBL" id="WCZY01000002">
    <property type="protein sequence ID" value="KAB6696475.1"/>
    <property type="molecule type" value="Genomic_DNA"/>
</dbReference>
<evidence type="ECO:0000313" key="32">
    <source>
        <dbReference type="EMBL" id="TSE46664.1"/>
    </source>
</evidence>
<dbReference type="EMBL" id="QSJM01000048">
    <property type="protein sequence ID" value="RHD77582.1"/>
    <property type="molecule type" value="Genomic_DNA"/>
</dbReference>
<reference evidence="3 47" key="6">
    <citation type="submission" date="2019-10" db="EMBL/GenBank/DDBJ databases">
        <title>Genome Sequence and Assembly of iSURF_14.</title>
        <authorList>
            <person name="Wucher B.R."/>
            <person name="Ruoff K.L."/>
            <person name="Price C.E."/>
            <person name="Valls R.R."/>
            <person name="O'Toole G.A."/>
        </authorList>
    </citation>
    <scope>NUCLEOTIDE SEQUENCE [LARGE SCALE GENOMIC DNA]</scope>
    <source>
        <strain evidence="3 47">ANK132K_3B</strain>
    </source>
</reference>
<evidence type="ECO:0000313" key="5">
    <source>
        <dbReference type="EMBL" id="KAB6557833.1"/>
    </source>
</evidence>
<reference evidence="10" key="10">
    <citation type="submission" date="2021-06" db="EMBL/GenBank/DDBJ databases">
        <title>Collection of gut derived symbiotic bacterial strains cultured from healthy donors.</title>
        <authorList>
            <person name="Lin H."/>
            <person name="Littmann E."/>
            <person name="Pamer E.G."/>
        </authorList>
    </citation>
    <scope>NUCLEOTIDE SEQUENCE</scope>
    <source>
        <strain evidence="10">MSK.19.85</strain>
    </source>
</reference>
<dbReference type="EMBL" id="JABDSH010000076">
    <property type="protein sequence ID" value="NMW36518.1"/>
    <property type="molecule type" value="Genomic_DNA"/>
</dbReference>
<dbReference type="OMA" id="NTLTAWE"/>
<evidence type="ECO:0000313" key="2">
    <source>
        <dbReference type="EMBL" id="KAB3562106.1"/>
    </source>
</evidence>
<evidence type="ECO:0000313" key="50">
    <source>
        <dbReference type="Proteomes" id="UP000470952"/>
    </source>
</evidence>
<dbReference type="Proteomes" id="UP001201179">
    <property type="component" value="Unassembled WGS sequence"/>
</dbReference>
<evidence type="ECO:0000313" key="49">
    <source>
        <dbReference type="Proteomes" id="UP000470777"/>
    </source>
</evidence>
<dbReference type="EMBL" id="QSAI01000010">
    <property type="protein sequence ID" value="RGW48697.1"/>
    <property type="molecule type" value="Genomic_DNA"/>
</dbReference>
<dbReference type="Proteomes" id="UP001181258">
    <property type="component" value="Unassembled WGS sequence"/>
</dbReference>
<evidence type="ECO:0000313" key="4">
    <source>
        <dbReference type="EMBL" id="KAB6476693.1"/>
    </source>
</evidence>
<dbReference type="EMBL" id="JAWDHD010000010">
    <property type="protein sequence ID" value="MDU0248806.1"/>
    <property type="molecule type" value="Genomic_DNA"/>
</dbReference>
<dbReference type="Proteomes" id="UP000437380">
    <property type="component" value="Unassembled WGS sequence"/>
</dbReference>
<dbReference type="EMBL" id="JAWDHD010000008">
    <property type="protein sequence ID" value="MDU0248742.1"/>
    <property type="molecule type" value="Genomic_DNA"/>
</dbReference>
<evidence type="ECO:0000313" key="29">
    <source>
        <dbReference type="EMBL" id="RHD77582.1"/>
    </source>
</evidence>
<evidence type="ECO:0000313" key="9">
    <source>
        <dbReference type="EMBL" id="KAB6701748.1"/>
    </source>
</evidence>
<evidence type="ECO:0000313" key="18">
    <source>
        <dbReference type="EMBL" id="MDU0249873.1"/>
    </source>
</evidence>
<dbReference type="EMBL" id="JAWDHD010000012">
    <property type="protein sequence ID" value="MDU0250825.1"/>
    <property type="molecule type" value="Genomic_DNA"/>
</dbReference>
<dbReference type="EMBL" id="JAWDHD010000011">
    <property type="protein sequence ID" value="MDU0249873.1"/>
    <property type="molecule type" value="Genomic_DNA"/>
</dbReference>
<dbReference type="EMBL" id="CYZI01000002">
    <property type="protein sequence ID" value="CUN71367.1"/>
    <property type="molecule type" value="Genomic_DNA"/>
</dbReference>
<evidence type="ECO:0000313" key="36">
    <source>
        <dbReference type="Proteomes" id="UP000283429"/>
    </source>
</evidence>
<dbReference type="EMBL" id="WDAY01000043">
    <property type="protein sequence ID" value="KAB6557833.1"/>
    <property type="molecule type" value="Genomic_DNA"/>
</dbReference>
<evidence type="ECO:0000313" key="19">
    <source>
        <dbReference type="EMBL" id="MDU0250825.1"/>
    </source>
</evidence>